<accession>A0A8K0KGV6</accession>
<evidence type="ECO:0000313" key="2">
    <source>
        <dbReference type="Proteomes" id="UP000792457"/>
    </source>
</evidence>
<name>A0A8K0KGV6_LADFU</name>
<dbReference type="Proteomes" id="UP000792457">
    <property type="component" value="Unassembled WGS sequence"/>
</dbReference>
<proteinExistence type="predicted"/>
<evidence type="ECO:0008006" key="3">
    <source>
        <dbReference type="Google" id="ProtNLM"/>
    </source>
</evidence>
<dbReference type="AlphaFoldDB" id="A0A8K0KGV6"/>
<organism evidence="1 2">
    <name type="scientific">Ladona fulva</name>
    <name type="common">Scarce chaser dragonfly</name>
    <name type="synonym">Libellula fulva</name>
    <dbReference type="NCBI Taxonomy" id="123851"/>
    <lineage>
        <taxon>Eukaryota</taxon>
        <taxon>Metazoa</taxon>
        <taxon>Ecdysozoa</taxon>
        <taxon>Arthropoda</taxon>
        <taxon>Hexapoda</taxon>
        <taxon>Insecta</taxon>
        <taxon>Pterygota</taxon>
        <taxon>Palaeoptera</taxon>
        <taxon>Odonata</taxon>
        <taxon>Epiprocta</taxon>
        <taxon>Anisoptera</taxon>
        <taxon>Libelluloidea</taxon>
        <taxon>Libellulidae</taxon>
        <taxon>Ladona</taxon>
    </lineage>
</organism>
<dbReference type="EMBL" id="KZ308773">
    <property type="protein sequence ID" value="KAG8234083.1"/>
    <property type="molecule type" value="Genomic_DNA"/>
</dbReference>
<evidence type="ECO:0000313" key="1">
    <source>
        <dbReference type="EMBL" id="KAG8234083.1"/>
    </source>
</evidence>
<reference evidence="1" key="1">
    <citation type="submission" date="2013-04" db="EMBL/GenBank/DDBJ databases">
        <authorList>
            <person name="Qu J."/>
            <person name="Murali S.C."/>
            <person name="Bandaranaike D."/>
            <person name="Bellair M."/>
            <person name="Blankenburg K."/>
            <person name="Chao H."/>
            <person name="Dinh H."/>
            <person name="Doddapaneni H."/>
            <person name="Downs B."/>
            <person name="Dugan-Rocha S."/>
            <person name="Elkadiri S."/>
            <person name="Gnanaolivu R.D."/>
            <person name="Hernandez B."/>
            <person name="Javaid M."/>
            <person name="Jayaseelan J.C."/>
            <person name="Lee S."/>
            <person name="Li M."/>
            <person name="Ming W."/>
            <person name="Munidasa M."/>
            <person name="Muniz J."/>
            <person name="Nguyen L."/>
            <person name="Ongeri F."/>
            <person name="Osuji N."/>
            <person name="Pu L.-L."/>
            <person name="Puazo M."/>
            <person name="Qu C."/>
            <person name="Quiroz J."/>
            <person name="Raj R."/>
            <person name="Weissenberger G."/>
            <person name="Xin Y."/>
            <person name="Zou X."/>
            <person name="Han Y."/>
            <person name="Richards S."/>
            <person name="Worley K."/>
            <person name="Muzny D."/>
            <person name="Gibbs R."/>
        </authorList>
    </citation>
    <scope>NUCLEOTIDE SEQUENCE</scope>
    <source>
        <strain evidence="1">Sampled in the wild</strain>
    </source>
</reference>
<keyword evidence="2" id="KW-1185">Reference proteome</keyword>
<gene>
    <name evidence="1" type="ORF">J437_LFUL013948</name>
</gene>
<sequence>MQSIERYREVRSELRIIHIDLDKNYDGVPKQERIVKEICEALTKVRCSEGNTKGFPVRVGLHQRLALSPNLFKL</sequence>
<protein>
    <recommendedName>
        <fullName evidence="3">Reverse transcriptase domain-containing protein</fullName>
    </recommendedName>
</protein>
<comment type="caution">
    <text evidence="1">The sequence shown here is derived from an EMBL/GenBank/DDBJ whole genome shotgun (WGS) entry which is preliminary data.</text>
</comment>
<reference evidence="1" key="2">
    <citation type="submission" date="2017-10" db="EMBL/GenBank/DDBJ databases">
        <title>Ladona fulva Genome sequencing and assembly.</title>
        <authorList>
            <person name="Murali S."/>
            <person name="Richards S."/>
            <person name="Bandaranaike D."/>
            <person name="Bellair M."/>
            <person name="Blankenburg K."/>
            <person name="Chao H."/>
            <person name="Dinh H."/>
            <person name="Doddapaneni H."/>
            <person name="Dugan-Rocha S."/>
            <person name="Elkadiri S."/>
            <person name="Gnanaolivu R."/>
            <person name="Hernandez B."/>
            <person name="Skinner E."/>
            <person name="Javaid M."/>
            <person name="Lee S."/>
            <person name="Li M."/>
            <person name="Ming W."/>
            <person name="Munidasa M."/>
            <person name="Muniz J."/>
            <person name="Nguyen L."/>
            <person name="Hughes D."/>
            <person name="Osuji N."/>
            <person name="Pu L.-L."/>
            <person name="Puazo M."/>
            <person name="Qu C."/>
            <person name="Quiroz J."/>
            <person name="Raj R."/>
            <person name="Weissenberger G."/>
            <person name="Xin Y."/>
            <person name="Zou X."/>
            <person name="Han Y."/>
            <person name="Worley K."/>
            <person name="Muzny D."/>
            <person name="Gibbs R."/>
        </authorList>
    </citation>
    <scope>NUCLEOTIDE SEQUENCE</scope>
    <source>
        <strain evidence="1">Sampled in the wild</strain>
    </source>
</reference>
<feature type="non-terminal residue" evidence="1">
    <location>
        <position position="1"/>
    </location>
</feature>